<dbReference type="AlphaFoldDB" id="A0A0F9FY67"/>
<accession>A0A0F9FY67</accession>
<reference evidence="1" key="1">
    <citation type="journal article" date="2015" name="Nature">
        <title>Complex archaea that bridge the gap between prokaryotes and eukaryotes.</title>
        <authorList>
            <person name="Spang A."/>
            <person name="Saw J.H."/>
            <person name="Jorgensen S.L."/>
            <person name="Zaremba-Niedzwiedzka K."/>
            <person name="Martijn J."/>
            <person name="Lind A.E."/>
            <person name="van Eijk R."/>
            <person name="Schleper C."/>
            <person name="Guy L."/>
            <person name="Ettema T.J."/>
        </authorList>
    </citation>
    <scope>NUCLEOTIDE SEQUENCE</scope>
</reference>
<comment type="caution">
    <text evidence="1">The sequence shown here is derived from an EMBL/GenBank/DDBJ whole genome shotgun (WGS) entry which is preliminary data.</text>
</comment>
<protein>
    <submittedName>
        <fullName evidence="1">Uncharacterized protein</fullName>
    </submittedName>
</protein>
<gene>
    <name evidence="1" type="ORF">LCGC14_2248690</name>
</gene>
<name>A0A0F9FY67_9ZZZZ</name>
<proteinExistence type="predicted"/>
<sequence>MRLFTIIDVHKYDIEDQKNSDWDGYMRNISEDIKVLHSQATISFEEPCEEELCMWCNFKAVVRDACIPKGHLDCELTNYSIGCKECIKGISWFKRLI</sequence>
<evidence type="ECO:0000313" key="1">
    <source>
        <dbReference type="EMBL" id="KKL56107.1"/>
    </source>
</evidence>
<organism evidence="1">
    <name type="scientific">marine sediment metagenome</name>
    <dbReference type="NCBI Taxonomy" id="412755"/>
    <lineage>
        <taxon>unclassified sequences</taxon>
        <taxon>metagenomes</taxon>
        <taxon>ecological metagenomes</taxon>
    </lineage>
</organism>
<dbReference type="EMBL" id="LAZR01030607">
    <property type="protein sequence ID" value="KKL56107.1"/>
    <property type="molecule type" value="Genomic_DNA"/>
</dbReference>